<dbReference type="GO" id="GO:0071111">
    <property type="term" value="F:cyclic-guanylate-specific phosphodiesterase activity"/>
    <property type="evidence" value="ECO:0007669"/>
    <property type="project" value="InterPro"/>
</dbReference>
<feature type="domain" description="GGDEF" evidence="2">
    <location>
        <begin position="309"/>
        <end position="437"/>
    </location>
</feature>
<dbReference type="Pfam" id="PF00990">
    <property type="entry name" value="GGDEF"/>
    <property type="match status" value="1"/>
</dbReference>
<dbReference type="InterPro" id="IPR050706">
    <property type="entry name" value="Cyclic-di-GMP_PDE-like"/>
</dbReference>
<organism evidence="4 5">
    <name type="scientific">Candidatus Dactylopiibacterium carminicum</name>
    <dbReference type="NCBI Taxonomy" id="857335"/>
    <lineage>
        <taxon>Bacteria</taxon>
        <taxon>Pseudomonadati</taxon>
        <taxon>Pseudomonadota</taxon>
        <taxon>Betaproteobacteria</taxon>
        <taxon>Rhodocyclales</taxon>
        <taxon>Rhodocyclaceae</taxon>
        <taxon>Candidatus Dactylopiibacterium</taxon>
    </lineage>
</organism>
<dbReference type="InterPro" id="IPR000160">
    <property type="entry name" value="GGDEF_dom"/>
</dbReference>
<reference evidence="3 6" key="1">
    <citation type="submission" date="2016-08" db="EMBL/GenBank/DDBJ databases">
        <title>Candidatus Dactylopiibacterium carminicum genome sequence.</title>
        <authorList>
            <person name="Ramirez-Puebla S.T."/>
            <person name="Ormeno-Orrillo E."/>
            <person name="Vera-Ponce De Leon A."/>
            <person name="Luis L."/>
            <person name="Sanchez-Flores A."/>
            <person name="Monica R."/>
            <person name="Martinez-Romero E."/>
        </authorList>
    </citation>
    <scope>NUCLEOTIDE SEQUENCE [LARGE SCALE GENOMIC DNA]</scope>
    <source>
        <strain evidence="3">END1</strain>
    </source>
</reference>
<dbReference type="PROSITE" id="PS50887">
    <property type="entry name" value="GGDEF"/>
    <property type="match status" value="1"/>
</dbReference>
<dbReference type="CDD" id="cd01948">
    <property type="entry name" value="EAL"/>
    <property type="match status" value="1"/>
</dbReference>
<dbReference type="SUPFAM" id="SSF52172">
    <property type="entry name" value="CheY-like"/>
    <property type="match status" value="1"/>
</dbReference>
<evidence type="ECO:0008006" key="7">
    <source>
        <dbReference type="Google" id="ProtNLM"/>
    </source>
</evidence>
<dbReference type="NCBIfam" id="TIGR00254">
    <property type="entry name" value="GGDEF"/>
    <property type="match status" value="1"/>
</dbReference>
<evidence type="ECO:0000259" key="1">
    <source>
        <dbReference type="PROSITE" id="PS50883"/>
    </source>
</evidence>
<dbReference type="InterPro" id="IPR001633">
    <property type="entry name" value="EAL_dom"/>
</dbReference>
<evidence type="ECO:0000313" key="6">
    <source>
        <dbReference type="Proteomes" id="UP000623509"/>
    </source>
</evidence>
<dbReference type="Proteomes" id="UP000216107">
    <property type="component" value="Unassembled WGS sequence"/>
</dbReference>
<reference evidence="4 5" key="2">
    <citation type="submission" date="2017-07" db="EMBL/GenBank/DDBJ databases">
        <title>Candidatus Dactylopiibacterium carminicum, a nitrogen-fixing symbiont of the cochineal insect Dactylopius coccus and Dactylopius opuntiae (Hemiptera: Coccoidea: Dactylopiidae).</title>
        <authorList>
            <person name="Vera A."/>
        </authorList>
    </citation>
    <scope>NUCLEOTIDE SEQUENCE [LARGE SCALE GENOMIC DNA]</scope>
    <source>
        <strain evidence="4 5">NFDCM</strain>
    </source>
</reference>
<dbReference type="InterPro" id="IPR029787">
    <property type="entry name" value="Nucleotide_cyclase"/>
</dbReference>
<evidence type="ECO:0000313" key="4">
    <source>
        <dbReference type="EMBL" id="PAS94233.1"/>
    </source>
</evidence>
<dbReference type="InterPro" id="IPR011006">
    <property type="entry name" value="CheY-like_superfamily"/>
</dbReference>
<dbReference type="Gene3D" id="3.40.50.2300">
    <property type="match status" value="1"/>
</dbReference>
<dbReference type="Pfam" id="PF11849">
    <property type="entry name" value="DUF3369"/>
    <property type="match status" value="1"/>
</dbReference>
<gene>
    <name evidence="3" type="ORF">BGI27_06870</name>
    <name evidence="4" type="ORF">CGU29_04235</name>
</gene>
<dbReference type="AlphaFoldDB" id="A0A272EVU2"/>
<dbReference type="SUPFAM" id="SSF55073">
    <property type="entry name" value="Nucleotide cyclase"/>
    <property type="match status" value="1"/>
</dbReference>
<dbReference type="SMART" id="SM00052">
    <property type="entry name" value="EAL"/>
    <property type="match status" value="1"/>
</dbReference>
<dbReference type="InterPro" id="IPR035919">
    <property type="entry name" value="EAL_sf"/>
</dbReference>
<dbReference type="Proteomes" id="UP000623509">
    <property type="component" value="Unassembled WGS sequence"/>
</dbReference>
<dbReference type="SUPFAM" id="SSF141868">
    <property type="entry name" value="EAL domain-like"/>
    <property type="match status" value="1"/>
</dbReference>
<dbReference type="PANTHER" id="PTHR33121:SF19">
    <property type="entry name" value="CYCLIC DI-GMP PHOSPHODIESTERASE PA2567"/>
    <property type="match status" value="1"/>
</dbReference>
<dbReference type="InterPro" id="IPR043128">
    <property type="entry name" value="Rev_trsase/Diguanyl_cyclase"/>
</dbReference>
<protein>
    <recommendedName>
        <fullName evidence="7">Diguanylate cyclase</fullName>
    </recommendedName>
</protein>
<dbReference type="PROSITE" id="PS50883">
    <property type="entry name" value="EAL"/>
    <property type="match status" value="1"/>
</dbReference>
<dbReference type="PANTHER" id="PTHR33121">
    <property type="entry name" value="CYCLIC DI-GMP PHOSPHODIESTERASE PDEF"/>
    <property type="match status" value="1"/>
</dbReference>
<proteinExistence type="predicted"/>
<feature type="domain" description="EAL" evidence="1">
    <location>
        <begin position="446"/>
        <end position="700"/>
    </location>
</feature>
<accession>A0A272EVU2</accession>
<evidence type="ECO:0000313" key="5">
    <source>
        <dbReference type="Proteomes" id="UP000216107"/>
    </source>
</evidence>
<name>A0A272EVU2_9RHOO</name>
<dbReference type="InterPro" id="IPR021800">
    <property type="entry name" value="DUF3369"/>
</dbReference>
<keyword evidence="6" id="KW-1185">Reference proteome</keyword>
<evidence type="ECO:0000259" key="2">
    <source>
        <dbReference type="PROSITE" id="PS50887"/>
    </source>
</evidence>
<dbReference type="EMBL" id="NMRN01000008">
    <property type="protein sequence ID" value="PAS94233.1"/>
    <property type="molecule type" value="Genomic_DNA"/>
</dbReference>
<comment type="caution">
    <text evidence="4">The sequence shown here is derived from an EMBL/GenBank/DDBJ whole genome shotgun (WGS) entry which is preliminary data.</text>
</comment>
<dbReference type="CDD" id="cd01949">
    <property type="entry name" value="GGDEF"/>
    <property type="match status" value="1"/>
</dbReference>
<dbReference type="Gene3D" id="3.30.70.270">
    <property type="match status" value="1"/>
</dbReference>
<dbReference type="SMART" id="SM00267">
    <property type="entry name" value="GGDEF"/>
    <property type="match status" value="1"/>
</dbReference>
<evidence type="ECO:0000313" key="3">
    <source>
        <dbReference type="EMBL" id="KAF7599586.1"/>
    </source>
</evidence>
<sequence>MHRSLAFAMSKLPVLDGRIEWLHAYSAREGLEILAREADIAVVMLDVVMEHEHAGLQMVRAIREDLGLHDTRIVLHTGQPGFAPEIAAVRDYDINDYRSKAQLTRGQVYTCLSSAIRAYRQIRTLEANRRTLREILHAGVNLMGQADDESFARTVLEQLAQLLHAPVNGFAMRRDARSGDVKIICAVKDFKSLLGHGLAALPDTQIVLCCQESSDAGGASWCERGLAISLSARDGSLMTCYLELPASLPRFVDEGVLDIFIGHFASCLDNHALLEHLHHEALYDSLLGLPNRRWLSEALDGLQRSGAEAAQILALIDVDRFGEINEALGQSFGDELLRAVGQRLRTRLADSLTVSRIAADTFAVLGDAGLLTEEELKSLFVQPLPVQGQEAMVSVTISLTRLGDVASANGAAVLEAGFQTLRMARQHQRGSIAWYRPEYSRQTQERVGLLTGLRQSLRSGGFFVVYQPQLIIATQALVGLEALVRWRTDSGELVGPDQFIPVAEQSGLIREIGLLVLRDACTELAHLHAHGQPGLRMAVNVSAIQFRHPDFLVDLRAIIAETGIDARCLELEITESIAMEDAAYVRQTLDALHTMGVQLAVDDFGTGYSSLAQLKRLAVDRLKIDRAFVLELSETSLDASIAGVVIQLGHRLGKAVIAEGVETPEQAVLLARLGCVEAQGYLYARPMSADELHGWMAARRA</sequence>
<dbReference type="Gene3D" id="3.20.20.450">
    <property type="entry name" value="EAL domain"/>
    <property type="match status" value="1"/>
</dbReference>
<dbReference type="EMBL" id="MDUX01000017">
    <property type="protein sequence ID" value="KAF7599586.1"/>
    <property type="molecule type" value="Genomic_DNA"/>
</dbReference>
<dbReference type="Pfam" id="PF00563">
    <property type="entry name" value="EAL"/>
    <property type="match status" value="1"/>
</dbReference>